<accession>A0A8S5RRW9</accession>
<keyword evidence="2" id="KW-0378">Hydrolase</keyword>
<keyword evidence="2" id="KW-0067">ATP-binding</keyword>
<reference evidence="2" key="1">
    <citation type="journal article" date="2021" name="Proc. Natl. Acad. Sci. U.S.A.">
        <title>A Catalog of Tens of Thousands of Viruses from Human Metagenomes Reveals Hidden Associations with Chronic Diseases.</title>
        <authorList>
            <person name="Tisza M.J."/>
            <person name="Buck C.B."/>
        </authorList>
    </citation>
    <scope>NUCLEOTIDE SEQUENCE</scope>
    <source>
        <strain evidence="2">CtwNf2</strain>
    </source>
</reference>
<protein>
    <submittedName>
        <fullName evidence="2">Replicative helicase</fullName>
    </submittedName>
</protein>
<dbReference type="Pfam" id="PF01695">
    <property type="entry name" value="IstB_IS21"/>
    <property type="match status" value="1"/>
</dbReference>
<proteinExistence type="predicted"/>
<organism evidence="2">
    <name type="scientific">Siphoviridae sp. ctwNf2</name>
    <dbReference type="NCBI Taxonomy" id="2827597"/>
    <lineage>
        <taxon>Viruses</taxon>
        <taxon>Duplodnaviria</taxon>
        <taxon>Heunggongvirae</taxon>
        <taxon>Uroviricota</taxon>
        <taxon>Caudoviricetes</taxon>
    </lineage>
</organism>
<dbReference type="GO" id="GO:0006260">
    <property type="term" value="P:DNA replication"/>
    <property type="evidence" value="ECO:0007669"/>
    <property type="project" value="TreeGrafter"/>
</dbReference>
<name>A0A8S5RRW9_9CAUD</name>
<dbReference type="InterPro" id="IPR002611">
    <property type="entry name" value="IstB_ATP-bd"/>
</dbReference>
<sequence>MRTKLSTGTKRQKESEAYEFYTPTYEKPVVIQNDASSTYSLCNIPRRYHDMSFEWLREHGTFPKENEKAYKIIKEYADNIEYNISRGLGLILRGPAGTGKTSMAVSILKEALKKGKGCYMLSMPSLLDTLLTLSKGPSDVYMSYENKIRNVPLLLLDDFGAEYGKSEWVAAKVDDIIIDRYNRMKPIIMTTNYSRDWTNANYSMRVSDRLKGEYLDIVLKGQSHR</sequence>
<dbReference type="InterPro" id="IPR027417">
    <property type="entry name" value="P-loop_NTPase"/>
</dbReference>
<feature type="domain" description="AAA+ ATPase" evidence="1">
    <location>
        <begin position="86"/>
        <end position="216"/>
    </location>
</feature>
<dbReference type="CDD" id="cd00009">
    <property type="entry name" value="AAA"/>
    <property type="match status" value="1"/>
</dbReference>
<keyword evidence="2" id="KW-0547">Nucleotide-binding</keyword>
<keyword evidence="2" id="KW-0347">Helicase</keyword>
<dbReference type="SMART" id="SM00382">
    <property type="entry name" value="AAA"/>
    <property type="match status" value="1"/>
</dbReference>
<evidence type="ECO:0000313" key="2">
    <source>
        <dbReference type="EMBL" id="DAE91900.1"/>
    </source>
</evidence>
<dbReference type="EMBL" id="BK057791">
    <property type="protein sequence ID" value="DAE91900.1"/>
    <property type="molecule type" value="Genomic_DNA"/>
</dbReference>
<evidence type="ECO:0000259" key="1">
    <source>
        <dbReference type="SMART" id="SM00382"/>
    </source>
</evidence>
<dbReference type="SUPFAM" id="SSF52540">
    <property type="entry name" value="P-loop containing nucleoside triphosphate hydrolases"/>
    <property type="match status" value="1"/>
</dbReference>
<dbReference type="GO" id="GO:0004386">
    <property type="term" value="F:helicase activity"/>
    <property type="evidence" value="ECO:0007669"/>
    <property type="project" value="UniProtKB-KW"/>
</dbReference>
<dbReference type="Gene3D" id="3.40.50.300">
    <property type="entry name" value="P-loop containing nucleotide triphosphate hydrolases"/>
    <property type="match status" value="1"/>
</dbReference>
<dbReference type="PANTHER" id="PTHR30050">
    <property type="entry name" value="CHROMOSOMAL REPLICATION INITIATOR PROTEIN DNAA"/>
    <property type="match status" value="1"/>
</dbReference>
<dbReference type="PANTHER" id="PTHR30050:SF4">
    <property type="entry name" value="ATP-BINDING PROTEIN RV3427C IN INSERTION SEQUENCE-RELATED"/>
    <property type="match status" value="1"/>
</dbReference>
<dbReference type="InterPro" id="IPR003593">
    <property type="entry name" value="AAA+_ATPase"/>
</dbReference>
<dbReference type="GO" id="GO:0005524">
    <property type="term" value="F:ATP binding"/>
    <property type="evidence" value="ECO:0007669"/>
    <property type="project" value="InterPro"/>
</dbReference>